<gene>
    <name evidence="2" type="ORF">O3P69_012529</name>
</gene>
<dbReference type="EMBL" id="JARAKH010001755">
    <property type="protein sequence ID" value="KAK8372584.1"/>
    <property type="molecule type" value="Genomic_DNA"/>
</dbReference>
<comment type="caution">
    <text evidence="2">The sequence shown here is derived from an EMBL/GenBank/DDBJ whole genome shotgun (WGS) entry which is preliminary data.</text>
</comment>
<dbReference type="Proteomes" id="UP001487740">
    <property type="component" value="Unassembled WGS sequence"/>
</dbReference>
<feature type="region of interest" description="Disordered" evidence="1">
    <location>
        <begin position="94"/>
        <end position="143"/>
    </location>
</feature>
<dbReference type="Gene3D" id="3.30.420.10">
    <property type="entry name" value="Ribonuclease H-like superfamily/Ribonuclease H"/>
    <property type="match status" value="1"/>
</dbReference>
<organism evidence="2 3">
    <name type="scientific">Scylla paramamosain</name>
    <name type="common">Mud crab</name>
    <dbReference type="NCBI Taxonomy" id="85552"/>
    <lineage>
        <taxon>Eukaryota</taxon>
        <taxon>Metazoa</taxon>
        <taxon>Ecdysozoa</taxon>
        <taxon>Arthropoda</taxon>
        <taxon>Crustacea</taxon>
        <taxon>Multicrustacea</taxon>
        <taxon>Malacostraca</taxon>
        <taxon>Eumalacostraca</taxon>
        <taxon>Eucarida</taxon>
        <taxon>Decapoda</taxon>
        <taxon>Pleocyemata</taxon>
        <taxon>Brachyura</taxon>
        <taxon>Eubrachyura</taxon>
        <taxon>Portunoidea</taxon>
        <taxon>Portunidae</taxon>
        <taxon>Portuninae</taxon>
        <taxon>Scylla</taxon>
    </lineage>
</organism>
<dbReference type="SUPFAM" id="SSF53098">
    <property type="entry name" value="Ribonuclease H-like"/>
    <property type="match status" value="1"/>
</dbReference>
<evidence type="ECO:0000313" key="2">
    <source>
        <dbReference type="EMBL" id="KAK8372584.1"/>
    </source>
</evidence>
<evidence type="ECO:0000256" key="1">
    <source>
        <dbReference type="SAM" id="MobiDB-lite"/>
    </source>
</evidence>
<dbReference type="GO" id="GO:0003676">
    <property type="term" value="F:nucleic acid binding"/>
    <property type="evidence" value="ECO:0007669"/>
    <property type="project" value="InterPro"/>
</dbReference>
<reference evidence="2 3" key="1">
    <citation type="submission" date="2023-03" db="EMBL/GenBank/DDBJ databases">
        <title>High-quality genome of Scylla paramamosain provides insights in environmental adaptation.</title>
        <authorList>
            <person name="Zhang L."/>
        </authorList>
    </citation>
    <scope>NUCLEOTIDE SEQUENCE [LARGE SCALE GENOMIC DNA]</scope>
    <source>
        <strain evidence="2">LZ_2023a</strain>
        <tissue evidence="2">Muscle</tissue>
    </source>
</reference>
<proteinExistence type="predicted"/>
<sequence>MFSFTTPFAQYGVEWSCVASSWRASAAAGQAKAQLQDGGQGSRLAWRDARAAATTTTTTITANTPTITTATTTGDTPITSTSTTITTTIHSSAPSRAACVTSRHVPTPPCPLPHRRHRTAATLHRPAPPRPSLTAAPVTTTRHSRVTHRVVLHVGTRVTQHQRFTHRRTVHTQFYGAARKLPRRQSSSLLTLISTHLLNSQAAGFDTSDNEDVRKKWSAMDSNYGFTAANNCKFCDEDVTGPALCTHPSPPQNHGNKLAKTCRLTPSQEGCVCVAIMEDYFTKRTEAQPLKDKTARSVAVFICETVCRHGVPAVQINEQGRQL</sequence>
<dbReference type="AlphaFoldDB" id="A0AAW0SC60"/>
<keyword evidence="3" id="KW-1185">Reference proteome</keyword>
<protein>
    <submittedName>
        <fullName evidence="2">Uncharacterized protein</fullName>
    </submittedName>
</protein>
<dbReference type="InterPro" id="IPR012337">
    <property type="entry name" value="RNaseH-like_sf"/>
</dbReference>
<name>A0AAW0SC60_SCYPA</name>
<evidence type="ECO:0000313" key="3">
    <source>
        <dbReference type="Proteomes" id="UP001487740"/>
    </source>
</evidence>
<accession>A0AAW0SC60</accession>
<dbReference type="InterPro" id="IPR036397">
    <property type="entry name" value="RNaseH_sf"/>
</dbReference>